<dbReference type="Proteomes" id="UP000368474">
    <property type="component" value="Unassembled WGS sequence"/>
</dbReference>
<dbReference type="RefSeq" id="WP_150568793.1">
    <property type="nucleotide sequence ID" value="NZ_CABPSD010000029.1"/>
</dbReference>
<dbReference type="EMBL" id="CABPSD010000029">
    <property type="protein sequence ID" value="VVE51930.1"/>
    <property type="molecule type" value="Genomic_DNA"/>
</dbReference>
<proteinExistence type="predicted"/>
<reference evidence="1 2" key="1">
    <citation type="submission" date="2019-08" db="EMBL/GenBank/DDBJ databases">
        <authorList>
            <person name="Peeters C."/>
        </authorList>
    </citation>
    <scope>NUCLEOTIDE SEQUENCE [LARGE SCALE GENOMIC DNA]</scope>
    <source>
        <strain evidence="1 2">LMG 31116</strain>
    </source>
</reference>
<gene>
    <name evidence="1" type="ORF">PMO31116_04714</name>
</gene>
<sequence length="77" mass="9138">MSDHEFQRWADFYQQWPFDDYHRFYRPAALVAGAMSSGDDPEATMRHRLEWLQPNSDVKPKHTQADIDLFRAAGRRV</sequence>
<evidence type="ECO:0000313" key="2">
    <source>
        <dbReference type="Proteomes" id="UP000368474"/>
    </source>
</evidence>
<protein>
    <submittedName>
        <fullName evidence="1">Uncharacterized protein</fullName>
    </submittedName>
</protein>
<dbReference type="AlphaFoldDB" id="A0A5E4YUP6"/>
<accession>A0A5E4YUP6</accession>
<organism evidence="1 2">
    <name type="scientific">Pandoraea morbifera</name>
    <dbReference type="NCBI Taxonomy" id="2508300"/>
    <lineage>
        <taxon>Bacteria</taxon>
        <taxon>Pseudomonadati</taxon>
        <taxon>Pseudomonadota</taxon>
        <taxon>Betaproteobacteria</taxon>
        <taxon>Burkholderiales</taxon>
        <taxon>Burkholderiaceae</taxon>
        <taxon>Pandoraea</taxon>
    </lineage>
</organism>
<name>A0A5E4YUP6_9BURK</name>
<evidence type="ECO:0000313" key="1">
    <source>
        <dbReference type="EMBL" id="VVE51930.1"/>
    </source>
</evidence>
<keyword evidence="2" id="KW-1185">Reference proteome</keyword>